<dbReference type="EC" id="1.13.11.20" evidence="2 9"/>
<feature type="non-terminal residue" evidence="11">
    <location>
        <position position="283"/>
    </location>
</feature>
<feature type="compositionally biased region" description="Low complexity" evidence="10">
    <location>
        <begin position="71"/>
        <end position="81"/>
    </location>
</feature>
<keyword evidence="6 8" id="KW-0408">Iron</keyword>
<accession>A0A3E2H5N7</accession>
<organism evidence="11 12">
    <name type="scientific">Scytalidium lignicola</name>
    <name type="common">Hyphomycete</name>
    <dbReference type="NCBI Taxonomy" id="5539"/>
    <lineage>
        <taxon>Eukaryota</taxon>
        <taxon>Fungi</taxon>
        <taxon>Dikarya</taxon>
        <taxon>Ascomycota</taxon>
        <taxon>Pezizomycotina</taxon>
        <taxon>Leotiomycetes</taxon>
        <taxon>Leotiomycetes incertae sedis</taxon>
        <taxon>Scytalidium</taxon>
    </lineage>
</organism>
<dbReference type="AlphaFoldDB" id="A0A3E2H5N7"/>
<keyword evidence="4 9" id="KW-0223">Dioxygenase</keyword>
<evidence type="ECO:0000256" key="9">
    <source>
        <dbReference type="RuleBase" id="RU366010"/>
    </source>
</evidence>
<reference evidence="11 12" key="1">
    <citation type="submission" date="2018-05" db="EMBL/GenBank/DDBJ databases">
        <title>Draft genome sequence of Scytalidium lignicola DSM 105466, a ubiquitous saprotrophic fungus.</title>
        <authorList>
            <person name="Buettner E."/>
            <person name="Gebauer A.M."/>
            <person name="Hofrichter M."/>
            <person name="Liers C."/>
            <person name="Kellner H."/>
        </authorList>
    </citation>
    <scope>NUCLEOTIDE SEQUENCE [LARGE SCALE GENOMIC DNA]</scope>
    <source>
        <strain evidence="11 12">DSM 105466</strain>
    </source>
</reference>
<evidence type="ECO:0000256" key="7">
    <source>
        <dbReference type="PIRSR" id="PIRSR610300-50"/>
    </source>
</evidence>
<dbReference type="Pfam" id="PF05995">
    <property type="entry name" value="CDO_I"/>
    <property type="match status" value="1"/>
</dbReference>
<dbReference type="InterPro" id="IPR010300">
    <property type="entry name" value="CDO_1"/>
</dbReference>
<evidence type="ECO:0000256" key="10">
    <source>
        <dbReference type="SAM" id="MobiDB-lite"/>
    </source>
</evidence>
<evidence type="ECO:0000256" key="6">
    <source>
        <dbReference type="ARBA" id="ARBA00023004"/>
    </source>
</evidence>
<evidence type="ECO:0000256" key="8">
    <source>
        <dbReference type="PIRSR" id="PIRSR610300-51"/>
    </source>
</evidence>
<keyword evidence="3 8" id="KW-0479">Metal-binding</keyword>
<protein>
    <recommendedName>
        <fullName evidence="2 9">Cysteine dioxygenase</fullName>
        <ecNumber evidence="2 9">1.13.11.20</ecNumber>
    </recommendedName>
</protein>
<comment type="similarity">
    <text evidence="1 9">Belongs to the cysteine dioxygenase family.</text>
</comment>
<sequence length="283" mass="30057">MAAVKSSMINTLKSNISAHRPQLAATVNTRGITVAANQTSNSGISRAVKSTSFLSSSQSSSTILPHPEPTPAATSTTPHSTTTNITTALSNPFNTLVNTITETLTMTPSTAPSLLRSLTSAMRGYSSNPDHWSKYAYANPNKAYTRNLVFEASGIFNLLVLVWTPGHGSPIHDHADAHCLMKVLKGCLREQRFEMPTGDKKGSLKEIADLQFGEGKVAYIADTIGLHAVSNPHPTEYAVSLHLYTPPNAAIRGASVYDAESGEGKLVSPCAYDSVQAVVTSAN</sequence>
<dbReference type="GO" id="GO:0008198">
    <property type="term" value="F:ferrous iron binding"/>
    <property type="evidence" value="ECO:0007669"/>
    <property type="project" value="TreeGrafter"/>
</dbReference>
<feature type="binding site" evidence="8">
    <location>
        <position position="227"/>
    </location>
    <ligand>
        <name>Fe cation</name>
        <dbReference type="ChEBI" id="CHEBI:24875"/>
        <note>catalytic</note>
    </ligand>
</feature>
<proteinExistence type="inferred from homology"/>
<comment type="cofactor">
    <cofactor evidence="9">
        <name>Fe cation</name>
        <dbReference type="ChEBI" id="CHEBI:24875"/>
    </cofactor>
    <text evidence="9">Binds 1 Fe cation per subunit.</text>
</comment>
<dbReference type="SUPFAM" id="SSF51182">
    <property type="entry name" value="RmlC-like cupins"/>
    <property type="match status" value="1"/>
</dbReference>
<keyword evidence="12" id="KW-1185">Reference proteome</keyword>
<dbReference type="CDD" id="cd10548">
    <property type="entry name" value="cupin_CDO"/>
    <property type="match status" value="1"/>
</dbReference>
<dbReference type="Gene3D" id="2.60.120.10">
    <property type="entry name" value="Jelly Rolls"/>
    <property type="match status" value="1"/>
</dbReference>
<dbReference type="OrthoDB" id="543511at2759"/>
<evidence type="ECO:0000256" key="2">
    <source>
        <dbReference type="ARBA" id="ARBA00013133"/>
    </source>
</evidence>
<feature type="region of interest" description="Disordered" evidence="10">
    <location>
        <begin position="57"/>
        <end position="81"/>
    </location>
</feature>
<evidence type="ECO:0000313" key="11">
    <source>
        <dbReference type="EMBL" id="RFU28512.1"/>
    </source>
</evidence>
<feature type="non-terminal residue" evidence="11">
    <location>
        <position position="1"/>
    </location>
</feature>
<evidence type="ECO:0000313" key="12">
    <source>
        <dbReference type="Proteomes" id="UP000258309"/>
    </source>
</evidence>
<evidence type="ECO:0000256" key="1">
    <source>
        <dbReference type="ARBA" id="ARBA00006622"/>
    </source>
</evidence>
<name>A0A3E2H5N7_SCYLI</name>
<dbReference type="EMBL" id="NCSJ02000161">
    <property type="protein sequence ID" value="RFU28512.1"/>
    <property type="molecule type" value="Genomic_DNA"/>
</dbReference>
<evidence type="ECO:0000256" key="5">
    <source>
        <dbReference type="ARBA" id="ARBA00023002"/>
    </source>
</evidence>
<comment type="caution">
    <text evidence="11">The sequence shown here is derived from an EMBL/GenBank/DDBJ whole genome shotgun (WGS) entry which is preliminary data.</text>
</comment>
<gene>
    <name evidence="11" type="ORF">B7463_g7838</name>
</gene>
<feature type="binding site" evidence="8">
    <location>
        <position position="174"/>
    </location>
    <ligand>
        <name>Fe cation</name>
        <dbReference type="ChEBI" id="CHEBI:24875"/>
        <note>catalytic</note>
    </ligand>
</feature>
<dbReference type="STRING" id="5539.A0A3E2H5N7"/>
<feature type="binding site" evidence="8">
    <location>
        <position position="172"/>
    </location>
    <ligand>
        <name>Fe cation</name>
        <dbReference type="ChEBI" id="CHEBI:24875"/>
        <note>catalytic</note>
    </ligand>
</feature>
<dbReference type="InterPro" id="IPR014710">
    <property type="entry name" value="RmlC-like_jellyroll"/>
</dbReference>
<dbReference type="GO" id="GO:0017172">
    <property type="term" value="F:cysteine dioxygenase activity"/>
    <property type="evidence" value="ECO:0007669"/>
    <property type="project" value="UniProtKB-UniRule"/>
</dbReference>
<dbReference type="PANTHER" id="PTHR12918:SF1">
    <property type="entry name" value="CYSTEINE DIOXYGENASE TYPE 1"/>
    <property type="match status" value="1"/>
</dbReference>
<evidence type="ECO:0000256" key="4">
    <source>
        <dbReference type="ARBA" id="ARBA00022964"/>
    </source>
</evidence>
<keyword evidence="7" id="KW-0883">Thioether bond</keyword>
<dbReference type="Proteomes" id="UP000258309">
    <property type="component" value="Unassembled WGS sequence"/>
</dbReference>
<feature type="cross-link" description="3'-(S-cysteinyl)-tyrosine (Cys-Tyr)" evidence="7">
    <location>
        <begin position="179"/>
        <end position="244"/>
    </location>
</feature>
<dbReference type="OMA" id="MVICWRR"/>
<keyword evidence="5 9" id="KW-0560">Oxidoreductase</keyword>
<evidence type="ECO:0000256" key="3">
    <source>
        <dbReference type="ARBA" id="ARBA00022723"/>
    </source>
</evidence>
<comment type="catalytic activity">
    <reaction evidence="9">
        <text>L-cysteine + O2 = 3-sulfino-L-alanine + H(+)</text>
        <dbReference type="Rhea" id="RHEA:20441"/>
        <dbReference type="ChEBI" id="CHEBI:15378"/>
        <dbReference type="ChEBI" id="CHEBI:15379"/>
        <dbReference type="ChEBI" id="CHEBI:35235"/>
        <dbReference type="ChEBI" id="CHEBI:61085"/>
        <dbReference type="EC" id="1.13.11.20"/>
    </reaction>
</comment>
<dbReference type="GO" id="GO:0019448">
    <property type="term" value="P:L-cysteine catabolic process"/>
    <property type="evidence" value="ECO:0007669"/>
    <property type="project" value="TreeGrafter"/>
</dbReference>
<dbReference type="InterPro" id="IPR011051">
    <property type="entry name" value="RmlC_Cupin_sf"/>
</dbReference>
<dbReference type="PANTHER" id="PTHR12918">
    <property type="entry name" value="CYSTEINE DIOXYGENASE"/>
    <property type="match status" value="1"/>
</dbReference>